<protein>
    <submittedName>
        <fullName evidence="2">PH (Pleckstrin Homology) domain-containing protein</fullName>
    </submittedName>
</protein>
<evidence type="ECO:0000313" key="2">
    <source>
        <dbReference type="EMBL" id="RBP95451.1"/>
    </source>
</evidence>
<dbReference type="Proteomes" id="UP000252731">
    <property type="component" value="Unassembled WGS sequence"/>
</dbReference>
<reference evidence="2 3" key="1">
    <citation type="submission" date="2018-06" db="EMBL/GenBank/DDBJ databases">
        <title>Freshwater and sediment microbial communities from various areas in North America, analyzing microbe dynamics in response to fracking.</title>
        <authorList>
            <person name="Lamendella R."/>
        </authorList>
    </citation>
    <scope>NUCLEOTIDE SEQUENCE [LARGE SCALE GENOMIC DNA]</scope>
    <source>
        <strain evidence="2 3">14_TX</strain>
    </source>
</reference>
<dbReference type="EMBL" id="QNSF01000003">
    <property type="protein sequence ID" value="RBP95451.1"/>
    <property type="molecule type" value="Genomic_DNA"/>
</dbReference>
<dbReference type="AlphaFoldDB" id="A0A366K4E6"/>
<gene>
    <name evidence="2" type="ORF">DFO70_103496</name>
</gene>
<dbReference type="RefSeq" id="WP_113882123.1">
    <property type="nucleotide sequence ID" value="NZ_QNSF01000003.1"/>
</dbReference>
<name>A0A366K4E6_CYTFI</name>
<comment type="caution">
    <text evidence="2">The sequence shown here is derived from an EMBL/GenBank/DDBJ whole genome shotgun (WGS) entry which is preliminary data.</text>
</comment>
<dbReference type="Pfam" id="PF14470">
    <property type="entry name" value="bPH_3"/>
    <property type="match status" value="1"/>
</dbReference>
<organism evidence="2 3">
    <name type="scientific">Cytobacillus firmus</name>
    <name type="common">Bacillus firmus</name>
    <dbReference type="NCBI Taxonomy" id="1399"/>
    <lineage>
        <taxon>Bacteria</taxon>
        <taxon>Bacillati</taxon>
        <taxon>Bacillota</taxon>
        <taxon>Bacilli</taxon>
        <taxon>Bacillales</taxon>
        <taxon>Bacillaceae</taxon>
        <taxon>Cytobacillus</taxon>
    </lineage>
</organism>
<sequence>MKSDINQVKHVLHEDENIIECLSCSLVAHFCLAPHPGFFAATNKRLLFYGIPASGTTKELVEEFAYINITSIEEKRGITGKHIHMYYNQDLYKFQQIQGMNMFDFMAAVKEKMCMFAASAKERYPVG</sequence>
<evidence type="ECO:0000313" key="3">
    <source>
        <dbReference type="Proteomes" id="UP000252731"/>
    </source>
</evidence>
<dbReference type="OrthoDB" id="2903878at2"/>
<dbReference type="InterPro" id="IPR039519">
    <property type="entry name" value="YokE-like_PH"/>
</dbReference>
<proteinExistence type="predicted"/>
<evidence type="ECO:0000259" key="1">
    <source>
        <dbReference type="Pfam" id="PF14470"/>
    </source>
</evidence>
<keyword evidence="3" id="KW-1185">Reference proteome</keyword>
<accession>A0A366K4E6</accession>
<feature type="domain" description="YokE-like PH" evidence="1">
    <location>
        <begin position="12"/>
        <end position="111"/>
    </location>
</feature>